<dbReference type="EMBL" id="JAEPRJ010000001">
    <property type="protein sequence ID" value="MBK5897395.1"/>
    <property type="molecule type" value="Genomic_DNA"/>
</dbReference>
<keyword evidence="9" id="KW-1185">Reference proteome</keyword>
<dbReference type="InterPro" id="IPR010994">
    <property type="entry name" value="RuvA_2-like"/>
</dbReference>
<evidence type="ECO:0000259" key="7">
    <source>
        <dbReference type="SMART" id="SM00278"/>
    </source>
</evidence>
<keyword evidence="1 6" id="KW-0963">Cytoplasm</keyword>
<comment type="caution">
    <text evidence="8">The sequence shown here is derived from an EMBL/GenBank/DDBJ whole genome shotgun (WGS) entry which is preliminary data.</text>
</comment>
<dbReference type="InterPro" id="IPR011114">
    <property type="entry name" value="RuvA_C"/>
</dbReference>
<dbReference type="Gene3D" id="2.40.50.140">
    <property type="entry name" value="Nucleic acid-binding proteins"/>
    <property type="match status" value="1"/>
</dbReference>
<accession>A0ABS1IZS0</accession>
<dbReference type="InterPro" id="IPR000085">
    <property type="entry name" value="RuvA"/>
</dbReference>
<gene>
    <name evidence="6 8" type="primary">ruvA</name>
    <name evidence="8" type="ORF">JJN12_06265</name>
</gene>
<dbReference type="NCBIfam" id="TIGR00084">
    <property type="entry name" value="ruvA"/>
    <property type="match status" value="1"/>
</dbReference>
<evidence type="ECO:0000313" key="9">
    <source>
        <dbReference type="Proteomes" id="UP000604730"/>
    </source>
</evidence>
<feature type="domain" description="Helix-hairpin-helix DNA-binding motif class 1" evidence="7">
    <location>
        <begin position="73"/>
        <end position="92"/>
    </location>
</feature>
<dbReference type="HAMAP" id="MF_00031">
    <property type="entry name" value="DNA_HJ_migration_RuvA"/>
    <property type="match status" value="1"/>
</dbReference>
<organism evidence="8 9">
    <name type="scientific">Catonella massiliensis</name>
    <dbReference type="NCBI Taxonomy" id="2799636"/>
    <lineage>
        <taxon>Bacteria</taxon>
        <taxon>Bacillati</taxon>
        <taxon>Bacillota</taxon>
        <taxon>Clostridia</taxon>
        <taxon>Lachnospirales</taxon>
        <taxon>Lachnospiraceae</taxon>
        <taxon>Catonella</taxon>
    </lineage>
</organism>
<keyword evidence="2 6" id="KW-0227">DNA damage</keyword>
<name>A0ABS1IZS0_9FIRM</name>
<dbReference type="Proteomes" id="UP000604730">
    <property type="component" value="Unassembled WGS sequence"/>
</dbReference>
<comment type="function">
    <text evidence="6">The RuvA-RuvB-RuvC complex processes Holliday junction (HJ) DNA during genetic recombination and DNA repair, while the RuvA-RuvB complex plays an important role in the rescue of blocked DNA replication forks via replication fork reversal (RFR). RuvA specifically binds to HJ cruciform DNA, conferring on it an open structure. The RuvB hexamer acts as an ATP-dependent pump, pulling dsDNA into and through the RuvAB complex. HJ branch migration allows RuvC to scan DNA until it finds its consensus sequence, where it cleaves and resolves the cruciform DNA.</text>
</comment>
<dbReference type="InterPro" id="IPR012340">
    <property type="entry name" value="NA-bd_OB-fold"/>
</dbReference>
<comment type="subunit">
    <text evidence="6">Homotetramer. Forms an RuvA(8)-RuvB(12)-Holliday junction (HJ) complex. HJ DNA is sandwiched between 2 RuvA tetramers; dsDNA enters through RuvA and exits via RuvB. An RuvB hexamer assembles on each DNA strand where it exits the tetramer. Each RuvB hexamer is contacted by two RuvA subunits (via domain III) on 2 adjacent RuvB subunits; this complex drives branch migration. In the full resolvosome a probable DNA-RuvA(4)-RuvB(12)-RuvC(2) complex forms which resolves the HJ.</text>
</comment>
<dbReference type="SMART" id="SM00278">
    <property type="entry name" value="HhH1"/>
    <property type="match status" value="2"/>
</dbReference>
<dbReference type="SUPFAM" id="SSF50249">
    <property type="entry name" value="Nucleic acid-binding proteins"/>
    <property type="match status" value="1"/>
</dbReference>
<evidence type="ECO:0000313" key="8">
    <source>
        <dbReference type="EMBL" id="MBK5897395.1"/>
    </source>
</evidence>
<reference evidence="8 9" key="1">
    <citation type="submission" date="2021-01" db="EMBL/GenBank/DDBJ databases">
        <title>Isolation and description of Catonella massiliensis sp. nov., a novel Catonella species, isolated from a stable periodontitis subject.</title>
        <authorList>
            <person name="Antezack A."/>
            <person name="Boxberger M."/>
            <person name="La Scola B."/>
            <person name="Monnet-Corti V."/>
        </authorList>
    </citation>
    <scope>NUCLEOTIDE SEQUENCE [LARGE SCALE GENOMIC DNA]</scope>
    <source>
        <strain evidence="8 9">Marseille-Q4567</strain>
    </source>
</reference>
<comment type="caution">
    <text evidence="6">Lacks conserved residue(s) required for the propagation of feature annotation.</text>
</comment>
<dbReference type="InterPro" id="IPR003583">
    <property type="entry name" value="Hlx-hairpin-Hlx_DNA-bd_motif"/>
</dbReference>
<keyword evidence="4 6" id="KW-0233">DNA recombination</keyword>
<dbReference type="SUPFAM" id="SSF46929">
    <property type="entry name" value="DNA helicase RuvA subunit, C-terminal domain"/>
    <property type="match status" value="1"/>
</dbReference>
<feature type="region of interest" description="Domain I" evidence="6">
    <location>
        <begin position="1"/>
        <end position="64"/>
    </location>
</feature>
<evidence type="ECO:0000256" key="2">
    <source>
        <dbReference type="ARBA" id="ARBA00022763"/>
    </source>
</evidence>
<comment type="domain">
    <text evidence="6">Has three domains with a flexible linker between the domains II and III and assumes an 'L' shape. Domain III is highly mobile and contacts RuvB.</text>
</comment>
<dbReference type="InterPro" id="IPR013849">
    <property type="entry name" value="DNA_helicase_Holl-junc_RuvA_I"/>
</dbReference>
<evidence type="ECO:0000256" key="4">
    <source>
        <dbReference type="ARBA" id="ARBA00023172"/>
    </source>
</evidence>
<feature type="region of interest" description="Domain III" evidence="6">
    <location>
        <begin position="147"/>
        <end position="203"/>
    </location>
</feature>
<comment type="similarity">
    <text evidence="6">Belongs to the RuvA family.</text>
</comment>
<dbReference type="Gene3D" id="1.10.150.20">
    <property type="entry name" value="5' to 3' exonuclease, C-terminal subdomain"/>
    <property type="match status" value="1"/>
</dbReference>
<dbReference type="SUPFAM" id="SSF47781">
    <property type="entry name" value="RuvA domain 2-like"/>
    <property type="match status" value="1"/>
</dbReference>
<comment type="subcellular location">
    <subcellularLocation>
        <location evidence="6">Cytoplasm</location>
    </subcellularLocation>
</comment>
<evidence type="ECO:0000256" key="5">
    <source>
        <dbReference type="ARBA" id="ARBA00023204"/>
    </source>
</evidence>
<sequence length="203" mass="21861">MIASVKGKLEGVTADSVIIDVNGMGVEVIVPNNVIGRLPKQDEAIKLHTYLHIREDAMQLFGFLEKEDLDFFKLLITVNGIGPKAAIAILSSMSTDVLTFAILSEDIKTIEKAQGIGAKTAKKLVLELKDKVGVINAKAVELRSDSSSDISLTIGSAIKEEASQVLEALGYSRTEAMKAITAIEITEEMTSEDLVKSALKNLM</sequence>
<dbReference type="Pfam" id="PF14520">
    <property type="entry name" value="HHH_5"/>
    <property type="match status" value="1"/>
</dbReference>
<dbReference type="Gene3D" id="1.10.8.10">
    <property type="entry name" value="DNA helicase RuvA subunit, C-terminal domain"/>
    <property type="match status" value="1"/>
</dbReference>
<dbReference type="InterPro" id="IPR036267">
    <property type="entry name" value="RuvA_C_sf"/>
</dbReference>
<evidence type="ECO:0000256" key="1">
    <source>
        <dbReference type="ARBA" id="ARBA00022490"/>
    </source>
</evidence>
<proteinExistence type="inferred from homology"/>
<dbReference type="RefSeq" id="WP_208428882.1">
    <property type="nucleotide sequence ID" value="NZ_JAEPRJ010000001.1"/>
</dbReference>
<keyword evidence="5 6" id="KW-0234">DNA repair</keyword>
<evidence type="ECO:0000256" key="6">
    <source>
        <dbReference type="HAMAP-Rule" id="MF_00031"/>
    </source>
</evidence>
<dbReference type="Pfam" id="PF07499">
    <property type="entry name" value="RuvA_C"/>
    <property type="match status" value="1"/>
</dbReference>
<feature type="domain" description="Helix-hairpin-helix DNA-binding motif class 1" evidence="7">
    <location>
        <begin position="108"/>
        <end position="127"/>
    </location>
</feature>
<evidence type="ECO:0000256" key="3">
    <source>
        <dbReference type="ARBA" id="ARBA00023125"/>
    </source>
</evidence>
<keyword evidence="3 6" id="KW-0238">DNA-binding</keyword>
<protein>
    <recommendedName>
        <fullName evidence="6">Holliday junction branch migration complex subunit RuvA</fullName>
    </recommendedName>
</protein>
<dbReference type="Pfam" id="PF01330">
    <property type="entry name" value="RuvA_N"/>
    <property type="match status" value="1"/>
</dbReference>
<dbReference type="CDD" id="cd14332">
    <property type="entry name" value="UBA_RuvA_C"/>
    <property type="match status" value="1"/>
</dbReference>